<name>A0A9W9G661_9EURO</name>
<dbReference type="GO" id="GO:0050660">
    <property type="term" value="F:flavin adenine dinucleotide binding"/>
    <property type="evidence" value="ECO:0007669"/>
    <property type="project" value="TreeGrafter"/>
</dbReference>
<feature type="chain" id="PRO_5040821191" description="FAD/NAD(P)-binding domain-containing protein" evidence="1">
    <location>
        <begin position="22"/>
        <end position="417"/>
    </location>
</feature>
<dbReference type="EMBL" id="JAPQKI010000001">
    <property type="protein sequence ID" value="KAJ5112072.1"/>
    <property type="molecule type" value="Genomic_DNA"/>
</dbReference>
<dbReference type="SUPFAM" id="SSF51905">
    <property type="entry name" value="FAD/NAD(P)-binding domain"/>
    <property type="match status" value="1"/>
</dbReference>
<dbReference type="PANTHER" id="PTHR43735">
    <property type="entry name" value="APOPTOSIS-INDUCING FACTOR 1"/>
    <property type="match status" value="1"/>
</dbReference>
<evidence type="ECO:0000313" key="3">
    <source>
        <dbReference type="EMBL" id="KAJ5112072.1"/>
    </source>
</evidence>
<evidence type="ECO:0000259" key="2">
    <source>
        <dbReference type="Pfam" id="PF07992"/>
    </source>
</evidence>
<dbReference type="GO" id="GO:0005737">
    <property type="term" value="C:cytoplasm"/>
    <property type="evidence" value="ECO:0007669"/>
    <property type="project" value="TreeGrafter"/>
</dbReference>
<dbReference type="Gene3D" id="3.50.50.100">
    <property type="match status" value="1"/>
</dbReference>
<gene>
    <name evidence="3" type="ORF">N7532_000117</name>
</gene>
<organism evidence="3 4">
    <name type="scientific">Penicillium argentinense</name>
    <dbReference type="NCBI Taxonomy" id="1131581"/>
    <lineage>
        <taxon>Eukaryota</taxon>
        <taxon>Fungi</taxon>
        <taxon>Dikarya</taxon>
        <taxon>Ascomycota</taxon>
        <taxon>Pezizomycotina</taxon>
        <taxon>Eurotiomycetes</taxon>
        <taxon>Eurotiomycetidae</taxon>
        <taxon>Eurotiales</taxon>
        <taxon>Aspergillaceae</taxon>
        <taxon>Penicillium</taxon>
    </lineage>
</organism>
<dbReference type="RefSeq" id="XP_056479845.1">
    <property type="nucleotide sequence ID" value="XM_056612621.1"/>
</dbReference>
<feature type="domain" description="FAD/NAD(P)-binding" evidence="2">
    <location>
        <begin position="42"/>
        <end position="337"/>
    </location>
</feature>
<proteinExistence type="predicted"/>
<protein>
    <recommendedName>
        <fullName evidence="2">FAD/NAD(P)-binding domain-containing protein</fullName>
    </recommendedName>
</protein>
<keyword evidence="4" id="KW-1185">Reference proteome</keyword>
<dbReference type="PRINTS" id="PR00368">
    <property type="entry name" value="FADPNR"/>
</dbReference>
<evidence type="ECO:0000256" key="1">
    <source>
        <dbReference type="SAM" id="SignalP"/>
    </source>
</evidence>
<keyword evidence="1" id="KW-0732">Signal</keyword>
<sequence>MFANIFLLVKLFALIIRQSSAHLRQFFHHLIHRLTYRPGIKNIVIVGASFAGYNAARHLVNCIPSGYRVVIIEKNSHFQLTWVLPRFCVVDGHDAKAFIPYGSYLRAPKDSYIWLQDTVEEIAPGEDGRGGKVRVTSGEVIDYEYLVLATGSSAGLPSRVDQQDKCSGMEALLQHRKKIESASDIVVIGGGPAGVELAADAKERFPDKNVTLIHSRRTLLNDGFGTKLHDVMRKGLEKIGVKLVLGQKPAIPLGVTEGNIQLSDGSVHFDCLIKCTGQVPNTDLIRFAAASAISKSGHIHVKPSLQISDDKCASIYAAGDVIDAGDTKNGRSAMQQGQVVADNIVRDIRGKKQIEYCQEWWEGATTLTIGLKKGVTYITDGQAEWVISMSRKIELDSARVWKFLGVKPYEDPAAAKS</sequence>
<reference evidence="3" key="1">
    <citation type="submission" date="2022-11" db="EMBL/GenBank/DDBJ databases">
        <authorList>
            <person name="Petersen C."/>
        </authorList>
    </citation>
    <scope>NUCLEOTIDE SEQUENCE</scope>
    <source>
        <strain evidence="3">IBT 30761</strain>
    </source>
</reference>
<dbReference type="InterPro" id="IPR023753">
    <property type="entry name" value="FAD/NAD-binding_dom"/>
</dbReference>
<dbReference type="PANTHER" id="PTHR43735:SF5">
    <property type="entry name" value="FAD_NAD(P)-BINDING DOMAIN-CONTAINING PROTEIN"/>
    <property type="match status" value="1"/>
</dbReference>
<feature type="signal peptide" evidence="1">
    <location>
        <begin position="1"/>
        <end position="21"/>
    </location>
</feature>
<dbReference type="Pfam" id="PF07992">
    <property type="entry name" value="Pyr_redox_2"/>
    <property type="match status" value="1"/>
</dbReference>
<dbReference type="GO" id="GO:0004174">
    <property type="term" value="F:electron-transferring-flavoprotein dehydrogenase activity"/>
    <property type="evidence" value="ECO:0007669"/>
    <property type="project" value="TreeGrafter"/>
</dbReference>
<reference evidence="3" key="2">
    <citation type="journal article" date="2023" name="IMA Fungus">
        <title>Comparative genomic study of the Penicillium genus elucidates a diverse pangenome and 15 lateral gene transfer events.</title>
        <authorList>
            <person name="Petersen C."/>
            <person name="Sorensen T."/>
            <person name="Nielsen M.R."/>
            <person name="Sondergaard T.E."/>
            <person name="Sorensen J.L."/>
            <person name="Fitzpatrick D.A."/>
            <person name="Frisvad J.C."/>
            <person name="Nielsen K.L."/>
        </authorList>
    </citation>
    <scope>NUCLEOTIDE SEQUENCE</scope>
    <source>
        <strain evidence="3">IBT 30761</strain>
    </source>
</reference>
<dbReference type="Proteomes" id="UP001149074">
    <property type="component" value="Unassembled WGS sequence"/>
</dbReference>
<dbReference type="InterPro" id="IPR036188">
    <property type="entry name" value="FAD/NAD-bd_sf"/>
</dbReference>
<comment type="caution">
    <text evidence="3">The sequence shown here is derived from an EMBL/GenBank/DDBJ whole genome shotgun (WGS) entry which is preliminary data.</text>
</comment>
<evidence type="ECO:0000313" key="4">
    <source>
        <dbReference type="Proteomes" id="UP001149074"/>
    </source>
</evidence>
<accession>A0A9W9G661</accession>
<dbReference type="PRINTS" id="PR00411">
    <property type="entry name" value="PNDRDTASEI"/>
</dbReference>
<dbReference type="GeneID" id="81351600"/>
<dbReference type="AlphaFoldDB" id="A0A9W9G661"/>
<dbReference type="OrthoDB" id="202203at2759"/>